<evidence type="ECO:0008006" key="3">
    <source>
        <dbReference type="Google" id="ProtNLM"/>
    </source>
</evidence>
<dbReference type="EMBL" id="CP014145">
    <property type="protein sequence ID" value="AMB58242.1"/>
    <property type="molecule type" value="Genomic_DNA"/>
</dbReference>
<keyword evidence="2" id="KW-1185">Reference proteome</keyword>
<evidence type="ECO:0000313" key="1">
    <source>
        <dbReference type="EMBL" id="AMB58242.1"/>
    </source>
</evidence>
<dbReference type="KEGG" id="mvd:AWU67_04565"/>
<accession>A0A0X8E2H4</accession>
<dbReference type="OrthoDB" id="3268579at2"/>
<gene>
    <name evidence="1" type="ORF">AWU67_04565</name>
</gene>
<reference evidence="2" key="2">
    <citation type="submission" date="2016-01" db="EMBL/GenBank/DDBJ databases">
        <title>First complete genome sequence of a species in the genus Microterricola, an extremophilic cold active enzyme producing strain ERGS5:02 isolated from Sikkim Himalaya.</title>
        <authorList>
            <person name="Kumar R."/>
            <person name="Singh D."/>
            <person name="Swarnkar M.K."/>
        </authorList>
    </citation>
    <scope>NUCLEOTIDE SEQUENCE [LARGE SCALE GENOMIC DNA]</scope>
    <source>
        <strain evidence="2">ERGS5:02</strain>
    </source>
</reference>
<organism evidence="1 2">
    <name type="scientific">Microterricola viridarii</name>
    <dbReference type="NCBI Taxonomy" id="412690"/>
    <lineage>
        <taxon>Bacteria</taxon>
        <taxon>Bacillati</taxon>
        <taxon>Actinomycetota</taxon>
        <taxon>Actinomycetes</taxon>
        <taxon>Micrococcales</taxon>
        <taxon>Microbacteriaceae</taxon>
        <taxon>Microterricola</taxon>
    </lineage>
</organism>
<reference evidence="1 2" key="1">
    <citation type="journal article" date="2016" name="J. Biotechnol.">
        <title>First complete genome sequence of a species in the genus Microterricola, an extremophilic cold active enzyme producing bacterial strain ERGS5:02 isolated from Sikkim Himalaya.</title>
        <authorList>
            <person name="Himanshu"/>
            <person name="Swarnkar M.K."/>
            <person name="Singh D."/>
            <person name="Kumar R."/>
        </authorList>
    </citation>
    <scope>NUCLEOTIDE SEQUENCE [LARGE SCALE GENOMIC DNA]</scope>
    <source>
        <strain evidence="1 2">ERGS5:02</strain>
    </source>
</reference>
<sequence length="109" mass="11581">MAAEPTPAATDIAWYVDAIGKDAEFASTSQAEATELVSNFMGGASNPFGVPAVIVARAVLEVGADLFYRKTTRNGVVGFGDMEAQPFRLNRDPMAAAYPLLRPYLVIGL</sequence>
<proteinExistence type="predicted"/>
<name>A0A0X8E2H4_9MICO</name>
<evidence type="ECO:0000313" key="2">
    <source>
        <dbReference type="Proteomes" id="UP000058305"/>
    </source>
</evidence>
<protein>
    <recommendedName>
        <fullName evidence="3">Phage gp6-like head-tail connector protein</fullName>
    </recommendedName>
</protein>
<dbReference type="AlphaFoldDB" id="A0A0X8E2H4"/>
<dbReference type="Proteomes" id="UP000058305">
    <property type="component" value="Chromosome"/>
</dbReference>
<dbReference type="RefSeq" id="WP_067226936.1">
    <property type="nucleotide sequence ID" value="NZ_CP014145.1"/>
</dbReference>